<dbReference type="SUPFAM" id="SSF103473">
    <property type="entry name" value="MFS general substrate transporter"/>
    <property type="match status" value="1"/>
</dbReference>
<keyword evidence="4" id="KW-0762">Sugar transport</keyword>
<dbReference type="GO" id="GO:0022857">
    <property type="term" value="F:transmembrane transporter activity"/>
    <property type="evidence" value="ECO:0007669"/>
    <property type="project" value="InterPro"/>
</dbReference>
<keyword evidence="5 8" id="KW-0812">Transmembrane</keyword>
<feature type="domain" description="Major facilitator superfamily (MFS) profile" evidence="9">
    <location>
        <begin position="1"/>
        <end position="457"/>
    </location>
</feature>
<feature type="transmembrane region" description="Helical" evidence="8">
    <location>
        <begin position="19"/>
        <end position="38"/>
    </location>
</feature>
<comment type="subcellular location">
    <subcellularLocation>
        <location evidence="1">Cell membrane</location>
        <topology evidence="1">Multi-pass membrane protein</topology>
    </subcellularLocation>
</comment>
<dbReference type="GO" id="GO:0005886">
    <property type="term" value="C:plasma membrane"/>
    <property type="evidence" value="ECO:0007669"/>
    <property type="project" value="UniProtKB-SubCell"/>
</dbReference>
<dbReference type="InterPro" id="IPR005828">
    <property type="entry name" value="MFS_sugar_transport-like"/>
</dbReference>
<evidence type="ECO:0000256" key="1">
    <source>
        <dbReference type="ARBA" id="ARBA00004651"/>
    </source>
</evidence>
<keyword evidence="7 8" id="KW-0472">Membrane</keyword>
<gene>
    <name evidence="10" type="ORF">g.37785</name>
</gene>
<evidence type="ECO:0000256" key="7">
    <source>
        <dbReference type="ARBA" id="ARBA00023136"/>
    </source>
</evidence>
<dbReference type="InterPro" id="IPR050549">
    <property type="entry name" value="MFS_Trehalose_Transporter"/>
</dbReference>
<dbReference type="PROSITE" id="PS50850">
    <property type="entry name" value="MFS"/>
    <property type="match status" value="1"/>
</dbReference>
<feature type="transmembrane region" description="Helical" evidence="8">
    <location>
        <begin position="398"/>
        <end position="417"/>
    </location>
</feature>
<feature type="transmembrane region" description="Helical" evidence="8">
    <location>
        <begin position="172"/>
        <end position="193"/>
    </location>
</feature>
<dbReference type="PANTHER" id="PTHR48021:SF46">
    <property type="entry name" value="MAJOR FACILITATOR SUPERFAMILY (MFS) PROFILE DOMAIN-CONTAINING PROTEIN"/>
    <property type="match status" value="1"/>
</dbReference>
<dbReference type="PANTHER" id="PTHR48021">
    <property type="match status" value="1"/>
</dbReference>
<keyword evidence="2" id="KW-0813">Transport</keyword>
<dbReference type="InterPro" id="IPR005829">
    <property type="entry name" value="Sugar_transporter_CS"/>
</dbReference>
<evidence type="ECO:0000256" key="8">
    <source>
        <dbReference type="SAM" id="Phobius"/>
    </source>
</evidence>
<feature type="transmembrane region" description="Helical" evidence="8">
    <location>
        <begin position="332"/>
        <end position="353"/>
    </location>
</feature>
<keyword evidence="6 8" id="KW-1133">Transmembrane helix</keyword>
<evidence type="ECO:0000256" key="2">
    <source>
        <dbReference type="ARBA" id="ARBA00022448"/>
    </source>
</evidence>
<dbReference type="EMBL" id="GEBQ01025340">
    <property type="protein sequence ID" value="JAT14637.1"/>
    <property type="molecule type" value="Transcribed_RNA"/>
</dbReference>
<dbReference type="Gene3D" id="1.20.1250.20">
    <property type="entry name" value="MFS general substrate transporter like domains"/>
    <property type="match status" value="1"/>
</dbReference>
<reference evidence="10" key="1">
    <citation type="submission" date="2015-11" db="EMBL/GenBank/DDBJ databases">
        <title>De novo transcriptome assembly of four potential Pierce s Disease insect vectors from Arizona vineyards.</title>
        <authorList>
            <person name="Tassone E.E."/>
        </authorList>
    </citation>
    <scope>NUCLEOTIDE SEQUENCE</scope>
</reference>
<dbReference type="InterPro" id="IPR020846">
    <property type="entry name" value="MFS_dom"/>
</dbReference>
<dbReference type="Pfam" id="PF00083">
    <property type="entry name" value="Sugar_tr"/>
    <property type="match status" value="1"/>
</dbReference>
<feature type="transmembrane region" description="Helical" evidence="8">
    <location>
        <begin position="365"/>
        <end position="386"/>
    </location>
</feature>
<dbReference type="InterPro" id="IPR036259">
    <property type="entry name" value="MFS_trans_sf"/>
</dbReference>
<dbReference type="FunFam" id="1.20.1250.20:FF:000218">
    <property type="entry name" value="facilitated trehalose transporter Tret1"/>
    <property type="match status" value="1"/>
</dbReference>
<evidence type="ECO:0000256" key="5">
    <source>
        <dbReference type="ARBA" id="ARBA00022692"/>
    </source>
</evidence>
<feature type="transmembrane region" description="Helical" evidence="8">
    <location>
        <begin position="89"/>
        <end position="109"/>
    </location>
</feature>
<evidence type="ECO:0000256" key="4">
    <source>
        <dbReference type="ARBA" id="ARBA00022597"/>
    </source>
</evidence>
<protein>
    <recommendedName>
        <fullName evidence="9">Major facilitator superfamily (MFS) profile domain-containing protein</fullName>
    </recommendedName>
</protein>
<accession>A0A1B6KT79</accession>
<feature type="transmembrane region" description="Helical" evidence="8">
    <location>
        <begin position="299"/>
        <end position="320"/>
    </location>
</feature>
<evidence type="ECO:0000259" key="9">
    <source>
        <dbReference type="PROSITE" id="PS50850"/>
    </source>
</evidence>
<dbReference type="InterPro" id="IPR003663">
    <property type="entry name" value="Sugar/inositol_transpt"/>
</dbReference>
<feature type="transmembrane region" description="Helical" evidence="8">
    <location>
        <begin position="266"/>
        <end position="287"/>
    </location>
</feature>
<dbReference type="PROSITE" id="PS00216">
    <property type="entry name" value="SUGAR_TRANSPORT_1"/>
    <property type="match status" value="1"/>
</dbReference>
<evidence type="ECO:0000256" key="3">
    <source>
        <dbReference type="ARBA" id="ARBA00022475"/>
    </source>
</evidence>
<dbReference type="PRINTS" id="PR00171">
    <property type="entry name" value="SUGRTRNSPORT"/>
</dbReference>
<dbReference type="PROSITE" id="PS00217">
    <property type="entry name" value="SUGAR_TRANSPORT_2"/>
    <property type="match status" value="1"/>
</dbReference>
<feature type="transmembrane region" description="Helical" evidence="8">
    <location>
        <begin position="115"/>
        <end position="136"/>
    </location>
</feature>
<feature type="transmembrane region" description="Helical" evidence="8">
    <location>
        <begin position="429"/>
        <end position="453"/>
    </location>
</feature>
<evidence type="ECO:0000313" key="10">
    <source>
        <dbReference type="EMBL" id="JAT14637.1"/>
    </source>
</evidence>
<evidence type="ECO:0000256" key="6">
    <source>
        <dbReference type="ARBA" id="ARBA00022989"/>
    </source>
</evidence>
<organism evidence="10">
    <name type="scientific">Graphocephala atropunctata</name>
    <dbReference type="NCBI Taxonomy" id="36148"/>
    <lineage>
        <taxon>Eukaryota</taxon>
        <taxon>Metazoa</taxon>
        <taxon>Ecdysozoa</taxon>
        <taxon>Arthropoda</taxon>
        <taxon>Hexapoda</taxon>
        <taxon>Insecta</taxon>
        <taxon>Pterygota</taxon>
        <taxon>Neoptera</taxon>
        <taxon>Paraneoptera</taxon>
        <taxon>Hemiptera</taxon>
        <taxon>Auchenorrhyncha</taxon>
        <taxon>Membracoidea</taxon>
        <taxon>Cicadellidae</taxon>
        <taxon>Cicadellinae</taxon>
        <taxon>Cicadellini</taxon>
        <taxon>Graphocephala</taxon>
    </lineage>
</organism>
<dbReference type="PROSITE" id="PS51257">
    <property type="entry name" value="PROKAR_LIPOPROTEIN"/>
    <property type="match status" value="1"/>
</dbReference>
<name>A0A1B6KT79_9HEMI</name>
<dbReference type="AlphaFoldDB" id="A0A1B6KT79"/>
<keyword evidence="3" id="KW-1003">Cell membrane</keyword>
<feature type="transmembrane region" description="Helical" evidence="8">
    <location>
        <begin position="148"/>
        <end position="166"/>
    </location>
</feature>
<sequence length="480" mass="52666">MRQTGSAATGKATGVLRQFAAATSASLTVMITGCWLGWPSPSIRKLEYNQTDIVVDPAQVSWIVAAMDLGNVVSPIPSGFMMDLVGRKLVLMFAGVLFFATWVLAGLAASPELLYLARFLAGFGKGITFTVAPMYLGEIASVQIRGALSTMFAGLLWAGTMFEFAIGPYVSFKLLAVLSGIIPVIFFCSFIFMPDSPYYLLMQKRDKDAESALKWLRKAKKIKNAEVDVVDPTEKELKEMKASVDEEMAHKGRFYDLLSTPGNRRATMIVMVISAFQRLCGISPLLAYSSTTLPPHEGVIGPAEVIIVFGCILTVSNFIATPLVDRLGRRPLLLFSGAGCGVVTGISAVFYYLDRETDVDMSSYIWVPYFCLLCFGVTHSMGIGVIPHTLMAELFPTNVKSFAAAIASIMFALSSFLVNKLYTTVETNIGVYANFVFFSLNGLLCTIFTYMFIFETKGRSFGEIQRFLRRSNSIIDIKPM</sequence>
<proteinExistence type="predicted"/>